<gene>
    <name evidence="1" type="ORF">ACFQ38_11070</name>
</gene>
<protein>
    <submittedName>
        <fullName evidence="1">YwdI family protein</fullName>
    </submittedName>
</protein>
<evidence type="ECO:0000313" key="2">
    <source>
        <dbReference type="Proteomes" id="UP001597231"/>
    </source>
</evidence>
<dbReference type="Proteomes" id="UP001597231">
    <property type="component" value="Unassembled WGS sequence"/>
</dbReference>
<accession>A0ABW3TXT3</accession>
<sequence>MISTDRILLEIDRQLNNAKAANDERAIRESLTAIRSLCEVVLGNEPKNETPRLLKATDVTSVPTIQTVSALEGKPLEEEDANGGSIFDF</sequence>
<name>A0ABW3TXT3_9BACL</name>
<proteinExistence type="predicted"/>
<evidence type="ECO:0000313" key="1">
    <source>
        <dbReference type="EMBL" id="MFD1205641.1"/>
    </source>
</evidence>
<comment type="caution">
    <text evidence="1">The sequence shown here is derived from an EMBL/GenBank/DDBJ whole genome shotgun (WGS) entry which is preliminary data.</text>
</comment>
<organism evidence="1 2">
    <name type="scientific">Sporosarcina contaminans</name>
    <dbReference type="NCBI Taxonomy" id="633403"/>
    <lineage>
        <taxon>Bacteria</taxon>
        <taxon>Bacillati</taxon>
        <taxon>Bacillota</taxon>
        <taxon>Bacilli</taxon>
        <taxon>Bacillales</taxon>
        <taxon>Caryophanaceae</taxon>
        <taxon>Sporosarcina</taxon>
    </lineage>
</organism>
<reference evidence="2" key="1">
    <citation type="journal article" date="2019" name="Int. J. Syst. Evol. Microbiol.">
        <title>The Global Catalogue of Microorganisms (GCM) 10K type strain sequencing project: providing services to taxonomists for standard genome sequencing and annotation.</title>
        <authorList>
            <consortium name="The Broad Institute Genomics Platform"/>
            <consortium name="The Broad Institute Genome Sequencing Center for Infectious Disease"/>
            <person name="Wu L."/>
            <person name="Ma J."/>
        </authorList>
    </citation>
    <scope>NUCLEOTIDE SEQUENCE [LARGE SCALE GENOMIC DNA]</scope>
    <source>
        <strain evidence="2">CCUG 53915</strain>
    </source>
</reference>
<dbReference type="Pfam" id="PF17261">
    <property type="entry name" value="DUF5327"/>
    <property type="match status" value="1"/>
</dbReference>
<dbReference type="RefSeq" id="WP_381480866.1">
    <property type="nucleotide sequence ID" value="NZ_JBHTLT010000049.1"/>
</dbReference>
<keyword evidence="2" id="KW-1185">Reference proteome</keyword>
<dbReference type="InterPro" id="IPR035218">
    <property type="entry name" value="DUF5327"/>
</dbReference>
<dbReference type="EMBL" id="JBHTLT010000049">
    <property type="protein sequence ID" value="MFD1205641.1"/>
    <property type="molecule type" value="Genomic_DNA"/>
</dbReference>